<sequence>MTGAMTEDRLVQQTTAEYFETELGWDSVYAYHAEDFGQDSLLGRNDDTEVVLVRYLLAALKRYNPDLPDVAYDSALTTITAAGVSKSPLQANREKYGLFKSGVPVKFKNDKGVIEERHLKVFDFEDPLNNDFRVVRELWIKKVPYRRRPDIIGFVNGIPLLFIELKNVHKDIRRAYNENLKDYKDTIPHLFDHNAFIMLSNGDQARMGSLSARYGHFKEWKRLDEEAPGVVDFETMLKGVCARSNFMDLFENFILFDQGAGTLAKIVARNHQYLGVNRAIRSVADRDTLGGQLGVFWHTQGSGKSYSMVFFSQKVHRKLTGNFTFLIVTDREDLDTQLYKTFAGCGIVDNDKDPCRASSGAHLRKLFSSTKAYIFTMIHKFNQDVMGPEDIYSDRSDIIVISDEAHRTQYGRLALNMRNALPNAHYIGFTGTPLFKDDEITKKIFGGYVSTYDFQRAVEDDATVPLFYDSRGEKLKLSTTDINMQLAEKLEAIELDADQEALLERDLSRAYHVITAAGRLTAIARDFVTHYATAWETGKAMFVSIDKITAVRMYKLVQFFWQEHIKKTEADLEAACDEQETMELRRKIEWLKETRMAVVVSEEQGEIEKFERWDLDIVPHRTLMKAGFETPDGKTLEMDAAFKREDHPFRVVFVCAMWLTGFDVPSLSTLYLDKPLKAHTLMQAIARANRINEGKNNGLIVDYCGILKNLREALATFATGGGAGTDGSPEPPVKPDEELLGELAEAIDHTRTFLKERGFALETVTVNTGFDKIAAIKDAKDVIHQSEETRKRFEIQARMVFKKFKACLNIKAVNDFKAPHDAINIIYKKLQGDRETADISRIIQELHKVVDQAVEVREAGAGDDDYLYDISKIDFGLLQEEFAKKKHKNTTVYCLKEAIEKKLARMLKRNPLRTDFNRRYQEIIKEYNAEKNRTTIEKTFEELMTYYRHLSEEEKRAAREGLTEEKLAVFDLLLKPQISKADRDKVKQIAGELLEGLKAEKLKVENWREKEVTKAAVKTFIYNYLYDENTGLPDPFYSIDDVEQKTGVVFDHVFMQYQNDVHSVYAAS</sequence>
<dbReference type="InterPro" id="IPR007409">
    <property type="entry name" value="Restrct_endonuc_type1_HsdR_N"/>
</dbReference>
<evidence type="ECO:0000259" key="11">
    <source>
        <dbReference type="SMART" id="SM00487"/>
    </source>
</evidence>
<dbReference type="AlphaFoldDB" id="A0A850SUT2"/>
<dbReference type="InterPro" id="IPR051268">
    <property type="entry name" value="Type-I_R_enzyme_R_subunit"/>
</dbReference>
<evidence type="ECO:0000256" key="8">
    <source>
        <dbReference type="ARBA" id="ARBA00022840"/>
    </source>
</evidence>
<organism evidence="12 13">
    <name type="scientific">Desulfobacter latus</name>
    <dbReference type="NCBI Taxonomy" id="2292"/>
    <lineage>
        <taxon>Bacteria</taxon>
        <taxon>Pseudomonadati</taxon>
        <taxon>Thermodesulfobacteriota</taxon>
        <taxon>Desulfobacteria</taxon>
        <taxon>Desulfobacterales</taxon>
        <taxon>Desulfobacteraceae</taxon>
        <taxon>Desulfobacter</taxon>
    </lineage>
</organism>
<accession>A0A850SUT2</accession>
<evidence type="ECO:0000256" key="7">
    <source>
        <dbReference type="ARBA" id="ARBA00022801"/>
    </source>
</evidence>
<keyword evidence="6 12" id="KW-0255">Endonuclease</keyword>
<evidence type="ECO:0000256" key="5">
    <source>
        <dbReference type="ARBA" id="ARBA00022747"/>
    </source>
</evidence>
<dbReference type="InterPro" id="IPR014001">
    <property type="entry name" value="Helicase_ATP-bd"/>
</dbReference>
<keyword evidence="13" id="KW-1185">Reference proteome</keyword>
<dbReference type="SUPFAM" id="SSF52540">
    <property type="entry name" value="P-loop containing nucleoside triphosphate hydrolases"/>
    <property type="match status" value="1"/>
</dbReference>
<dbReference type="CDD" id="cd18800">
    <property type="entry name" value="SF2_C_EcoR124I-like"/>
    <property type="match status" value="1"/>
</dbReference>
<evidence type="ECO:0000256" key="10">
    <source>
        <dbReference type="RuleBase" id="RU364115"/>
    </source>
</evidence>
<name>A0A850SUT2_9BACT</name>
<dbReference type="GO" id="GO:0005524">
    <property type="term" value="F:ATP binding"/>
    <property type="evidence" value="ECO:0007669"/>
    <property type="project" value="UniProtKB-KW"/>
</dbReference>
<dbReference type="PANTHER" id="PTHR30195:SF15">
    <property type="entry name" value="TYPE I RESTRICTION ENZYME HINDI ENDONUCLEASE SUBUNIT"/>
    <property type="match status" value="1"/>
</dbReference>
<dbReference type="Gene3D" id="3.40.50.300">
    <property type="entry name" value="P-loop containing nucleotide triphosphate hydrolases"/>
    <property type="match status" value="2"/>
</dbReference>
<dbReference type="InterPro" id="IPR021810">
    <property type="entry name" value="T1RH-like_C"/>
</dbReference>
<dbReference type="SMART" id="SM00487">
    <property type="entry name" value="DEXDc"/>
    <property type="match status" value="1"/>
</dbReference>
<dbReference type="Pfam" id="PF04313">
    <property type="entry name" value="HSDR_N"/>
    <property type="match status" value="1"/>
</dbReference>
<keyword evidence="3" id="KW-0540">Nuclease</keyword>
<protein>
    <recommendedName>
        <fullName evidence="10">Type I restriction enzyme endonuclease subunit</fullName>
        <shortName evidence="10">R protein</shortName>
        <ecNumber evidence="10">3.1.21.3</ecNumber>
    </recommendedName>
</protein>
<dbReference type="Gene3D" id="3.90.1570.50">
    <property type="match status" value="1"/>
</dbReference>
<dbReference type="Pfam" id="PF11867">
    <property type="entry name" value="T1RH-like_C"/>
    <property type="match status" value="1"/>
</dbReference>
<dbReference type="GO" id="GO:0009035">
    <property type="term" value="F:type I site-specific deoxyribonuclease activity"/>
    <property type="evidence" value="ECO:0007669"/>
    <property type="project" value="UniProtKB-EC"/>
</dbReference>
<dbReference type="NCBIfam" id="TIGR00348">
    <property type="entry name" value="hsdR"/>
    <property type="match status" value="1"/>
</dbReference>
<evidence type="ECO:0000256" key="4">
    <source>
        <dbReference type="ARBA" id="ARBA00022741"/>
    </source>
</evidence>
<dbReference type="Proteomes" id="UP000553343">
    <property type="component" value="Unassembled WGS sequence"/>
</dbReference>
<comment type="function">
    <text evidence="10">Subunit R is required for both nuclease and ATPase activities, but not for modification.</text>
</comment>
<evidence type="ECO:0000256" key="6">
    <source>
        <dbReference type="ARBA" id="ARBA00022759"/>
    </source>
</evidence>
<dbReference type="Pfam" id="PF18766">
    <property type="entry name" value="SWI2_SNF2"/>
    <property type="match status" value="1"/>
</dbReference>
<proteinExistence type="inferred from homology"/>
<dbReference type="InterPro" id="IPR055180">
    <property type="entry name" value="HsdR_RecA-like_helicase_dom_2"/>
</dbReference>
<dbReference type="GO" id="GO:0003677">
    <property type="term" value="F:DNA binding"/>
    <property type="evidence" value="ECO:0007669"/>
    <property type="project" value="UniProtKB-KW"/>
</dbReference>
<dbReference type="GO" id="GO:0009307">
    <property type="term" value="P:DNA restriction-modification system"/>
    <property type="evidence" value="ECO:0007669"/>
    <property type="project" value="UniProtKB-KW"/>
</dbReference>
<keyword evidence="8 10" id="KW-0067">ATP-binding</keyword>
<dbReference type="CDD" id="cd22332">
    <property type="entry name" value="HsdR_N"/>
    <property type="match status" value="1"/>
</dbReference>
<dbReference type="PANTHER" id="PTHR30195">
    <property type="entry name" value="TYPE I SITE-SPECIFIC DEOXYRIBONUCLEASE PROTEIN SUBUNIT M AND R"/>
    <property type="match status" value="1"/>
</dbReference>
<dbReference type="InterPro" id="IPR004473">
    <property type="entry name" value="Restrct_endonuc_typeI_HsdR"/>
</dbReference>
<dbReference type="RefSeq" id="WP_178366577.1">
    <property type="nucleotide sequence ID" value="NZ_JACADJ010000025.1"/>
</dbReference>
<comment type="similarity">
    <text evidence="2 10">Belongs to the HsdR family.</text>
</comment>
<keyword evidence="7 10" id="KW-0378">Hydrolase</keyword>
<keyword evidence="9 10" id="KW-0238">DNA-binding</keyword>
<comment type="subunit">
    <text evidence="10">The type I restriction/modification system is composed of three polypeptides R, M and S.</text>
</comment>
<keyword evidence="5 10" id="KW-0680">Restriction system</keyword>
<evidence type="ECO:0000256" key="3">
    <source>
        <dbReference type="ARBA" id="ARBA00022722"/>
    </source>
</evidence>
<comment type="caution">
    <text evidence="12">The sequence shown here is derived from an EMBL/GenBank/DDBJ whole genome shotgun (WGS) entry which is preliminary data.</text>
</comment>
<dbReference type="EC" id="3.1.21.3" evidence="10"/>
<comment type="catalytic activity">
    <reaction evidence="1 10">
        <text>Endonucleolytic cleavage of DNA to give random double-stranded fragments with terminal 5'-phosphates, ATP is simultaneously hydrolyzed.</text>
        <dbReference type="EC" id="3.1.21.3"/>
    </reaction>
</comment>
<dbReference type="EMBL" id="JACADJ010000025">
    <property type="protein sequence ID" value="NWH05124.1"/>
    <property type="molecule type" value="Genomic_DNA"/>
</dbReference>
<keyword evidence="4 10" id="KW-0547">Nucleotide-binding</keyword>
<gene>
    <name evidence="12" type="ORF">HXW94_09025</name>
</gene>
<evidence type="ECO:0000313" key="13">
    <source>
        <dbReference type="Proteomes" id="UP000553343"/>
    </source>
</evidence>
<evidence type="ECO:0000256" key="2">
    <source>
        <dbReference type="ARBA" id="ARBA00008598"/>
    </source>
</evidence>
<evidence type="ECO:0000313" key="12">
    <source>
        <dbReference type="EMBL" id="NWH05124.1"/>
    </source>
</evidence>
<reference evidence="12 13" key="1">
    <citation type="submission" date="2020-06" db="EMBL/GenBank/DDBJ databases">
        <title>High-quality draft genome of sulfate reducer Desulfobacter latus type strain AcrS2 isolated from marine sediment.</title>
        <authorList>
            <person name="Hoppe M."/>
            <person name="Larsen C.K."/>
            <person name="Marshall I.P.G."/>
            <person name="Schramm A."/>
            <person name="Marietou A.G."/>
        </authorList>
    </citation>
    <scope>NUCLEOTIDE SEQUENCE [LARGE SCALE GENOMIC DNA]</scope>
    <source>
        <strain evidence="12 13">AcRS2</strain>
    </source>
</reference>
<dbReference type="InterPro" id="IPR040980">
    <property type="entry name" value="SWI2_SNF2"/>
</dbReference>
<evidence type="ECO:0000256" key="9">
    <source>
        <dbReference type="ARBA" id="ARBA00023125"/>
    </source>
</evidence>
<dbReference type="Pfam" id="PF22679">
    <property type="entry name" value="T1R_D3-like"/>
    <property type="match status" value="1"/>
</dbReference>
<feature type="domain" description="Helicase ATP-binding" evidence="11">
    <location>
        <begin position="264"/>
        <end position="471"/>
    </location>
</feature>
<evidence type="ECO:0000256" key="1">
    <source>
        <dbReference type="ARBA" id="ARBA00000851"/>
    </source>
</evidence>
<dbReference type="InterPro" id="IPR027417">
    <property type="entry name" value="P-loop_NTPase"/>
</dbReference>